<sequence>MSTRPYRSSLREQAAGLTRTAILDAAERLFAEHGYARITIVRVAEAADVAANTVYAAFGTKAGLVVALMERGAAEPAIGRALDRVSKAADGAEAVRHAARGTGETVRRHVRAMEVLYDNERADPLIAEAVRCADDLQRARLGEIADRLVELGALREGIGRAGAADVLWYYLGQSSWRRLRRMGWSWQRAEEWLAGQVAMALLRP</sequence>
<keyword evidence="2" id="KW-1185">Reference proteome</keyword>
<dbReference type="EMBL" id="CP109109">
    <property type="protein sequence ID" value="WSB97576.1"/>
    <property type="molecule type" value="Genomic_DNA"/>
</dbReference>
<organism evidence="1 2">
    <name type="scientific">Streptomyces scopuliridis</name>
    <dbReference type="NCBI Taxonomy" id="452529"/>
    <lineage>
        <taxon>Bacteria</taxon>
        <taxon>Bacillati</taxon>
        <taxon>Actinomycetota</taxon>
        <taxon>Actinomycetes</taxon>
        <taxon>Kitasatosporales</taxon>
        <taxon>Streptomycetaceae</taxon>
        <taxon>Streptomyces</taxon>
    </lineage>
</organism>
<evidence type="ECO:0000313" key="2">
    <source>
        <dbReference type="Proteomes" id="UP001348369"/>
    </source>
</evidence>
<protein>
    <submittedName>
        <fullName evidence="1">TetR/AcrR family transcriptional regulator</fullName>
    </submittedName>
</protein>
<proteinExistence type="predicted"/>
<reference evidence="1" key="1">
    <citation type="submission" date="2022-10" db="EMBL/GenBank/DDBJ databases">
        <title>The complete genomes of actinobacterial strains from the NBC collection.</title>
        <authorList>
            <person name="Joergensen T.S."/>
            <person name="Alvarez Arevalo M."/>
            <person name="Sterndorff E.B."/>
            <person name="Faurdal D."/>
            <person name="Vuksanovic O."/>
            <person name="Mourched A.-S."/>
            <person name="Charusanti P."/>
            <person name="Shaw S."/>
            <person name="Blin K."/>
            <person name="Weber T."/>
        </authorList>
    </citation>
    <scope>NUCLEOTIDE SEQUENCE</scope>
    <source>
        <strain evidence="1">NBC 01771</strain>
    </source>
</reference>
<name>A0ACD4ZK94_9ACTN</name>
<accession>A0ACD4ZK94</accession>
<gene>
    <name evidence="1" type="ORF">OG835_11495</name>
</gene>
<dbReference type="Proteomes" id="UP001348369">
    <property type="component" value="Chromosome"/>
</dbReference>
<evidence type="ECO:0000313" key="1">
    <source>
        <dbReference type="EMBL" id="WSB97576.1"/>
    </source>
</evidence>